<proteinExistence type="predicted"/>
<dbReference type="InterPro" id="IPR027417">
    <property type="entry name" value="P-loop_NTPase"/>
</dbReference>
<sequence>MGLVFIHDTEFRRDLPPAALNRALVADEARNAQIVGDVVAALDRGRNCLVLTRWVAHVAILVSLLAARGRSALPLRGGMSSVDRGSAAERLARVAAGDGVLVVGTMTFAGPGAPGLDTLFLAAPISYDGLLVQCAGRVLRAAGVAEVHDYHDREVPILDAALRSRRPGYRALGFDFAEPS</sequence>
<accession>A0ABS5Z2H7</accession>
<gene>
    <name evidence="1" type="ORF">KOI35_40740</name>
</gene>
<evidence type="ECO:0008006" key="3">
    <source>
        <dbReference type="Google" id="ProtNLM"/>
    </source>
</evidence>
<dbReference type="CDD" id="cd18785">
    <property type="entry name" value="SF2_C"/>
    <property type="match status" value="1"/>
</dbReference>
<dbReference type="Gene3D" id="3.40.50.300">
    <property type="entry name" value="P-loop containing nucleotide triphosphate hydrolases"/>
    <property type="match status" value="1"/>
</dbReference>
<evidence type="ECO:0000313" key="1">
    <source>
        <dbReference type="EMBL" id="MBU2669857.1"/>
    </source>
</evidence>
<comment type="caution">
    <text evidence="1">The sequence shown here is derived from an EMBL/GenBank/DDBJ whole genome shotgun (WGS) entry which is preliminary data.</text>
</comment>
<dbReference type="Proteomes" id="UP001519654">
    <property type="component" value="Unassembled WGS sequence"/>
</dbReference>
<dbReference type="RefSeq" id="WP_215794995.1">
    <property type="nucleotide sequence ID" value="NZ_JAHKKG010000016.1"/>
</dbReference>
<name>A0ABS5Z2H7_9ACTN</name>
<protein>
    <recommendedName>
        <fullName evidence="3">Helicase C-terminal domain-containing protein</fullName>
    </recommendedName>
</protein>
<organism evidence="1 2">
    <name type="scientific">Paractinoplanes bogorensis</name>
    <dbReference type="NCBI Taxonomy" id="1610840"/>
    <lineage>
        <taxon>Bacteria</taxon>
        <taxon>Bacillati</taxon>
        <taxon>Actinomycetota</taxon>
        <taxon>Actinomycetes</taxon>
        <taxon>Micromonosporales</taxon>
        <taxon>Micromonosporaceae</taxon>
        <taxon>Paractinoplanes</taxon>
    </lineage>
</organism>
<dbReference type="SUPFAM" id="SSF52540">
    <property type="entry name" value="P-loop containing nucleoside triphosphate hydrolases"/>
    <property type="match status" value="1"/>
</dbReference>
<dbReference type="EMBL" id="JAHKKG010000016">
    <property type="protein sequence ID" value="MBU2669857.1"/>
    <property type="molecule type" value="Genomic_DNA"/>
</dbReference>
<reference evidence="1 2" key="1">
    <citation type="submission" date="2021-06" db="EMBL/GenBank/DDBJ databases">
        <title>Actinoplanes lichenicola sp. nov., and Actinoplanes ovalisporus sp. nov., isolated from lichen in Thailand.</title>
        <authorList>
            <person name="Saeng-In P."/>
            <person name="Kanchanasin P."/>
            <person name="Yuki M."/>
            <person name="Kudo T."/>
            <person name="Ohkuma M."/>
            <person name="Phongsopitanun W."/>
            <person name="Tanasupawat S."/>
        </authorList>
    </citation>
    <scope>NUCLEOTIDE SEQUENCE [LARGE SCALE GENOMIC DNA]</scope>
    <source>
        <strain evidence="1 2">NBRC 110975</strain>
    </source>
</reference>
<evidence type="ECO:0000313" key="2">
    <source>
        <dbReference type="Proteomes" id="UP001519654"/>
    </source>
</evidence>
<keyword evidence="2" id="KW-1185">Reference proteome</keyword>